<comment type="caution">
    <text evidence="1">The sequence shown here is derived from an EMBL/GenBank/DDBJ whole genome shotgun (WGS) entry which is preliminary data.</text>
</comment>
<protein>
    <submittedName>
        <fullName evidence="1">Uncharacterized protein</fullName>
    </submittedName>
</protein>
<sequence>MQVLYFGTICPALMDREKVSALVSGFSGPTTTRSLHAVFDVSLSIGLKGREEMQGTFWSLDPGSGGRRSKRLPCSHTSSGTMGSPVYVTAALLSFHAFKTTSGLVTGTTSKEDEDGQNVKVGNGSRATKDSIPAEECQSGRRQEEGSSS</sequence>
<reference evidence="1" key="1">
    <citation type="submission" date="2021-05" db="EMBL/GenBank/DDBJ databases">
        <authorList>
            <person name="Pan Q."/>
            <person name="Jouanno E."/>
            <person name="Zahm M."/>
            <person name="Klopp C."/>
            <person name="Cabau C."/>
            <person name="Louis A."/>
            <person name="Berthelot C."/>
            <person name="Parey E."/>
            <person name="Roest Crollius H."/>
            <person name="Montfort J."/>
            <person name="Robinson-Rechavi M."/>
            <person name="Bouchez O."/>
            <person name="Lampietro C."/>
            <person name="Lopez Roques C."/>
            <person name="Donnadieu C."/>
            <person name="Postlethwait J."/>
            <person name="Bobe J."/>
            <person name="Dillon D."/>
            <person name="Chandos A."/>
            <person name="von Hippel F."/>
            <person name="Guiguen Y."/>
        </authorList>
    </citation>
    <scope>NUCLEOTIDE SEQUENCE</scope>
    <source>
        <strain evidence="1">YG-Jan2019</strain>
    </source>
</reference>
<accession>A0ACC2G8S8</accession>
<proteinExistence type="predicted"/>
<evidence type="ECO:0000313" key="1">
    <source>
        <dbReference type="EMBL" id="KAJ8000016.1"/>
    </source>
</evidence>
<name>A0ACC2G8S8_DALPE</name>
<keyword evidence="2" id="KW-1185">Reference proteome</keyword>
<dbReference type="EMBL" id="CM055743">
    <property type="protein sequence ID" value="KAJ8000016.1"/>
    <property type="molecule type" value="Genomic_DNA"/>
</dbReference>
<gene>
    <name evidence="1" type="ORF">DPEC_G00200440</name>
</gene>
<dbReference type="Proteomes" id="UP001157502">
    <property type="component" value="Chromosome 16"/>
</dbReference>
<evidence type="ECO:0000313" key="2">
    <source>
        <dbReference type="Proteomes" id="UP001157502"/>
    </source>
</evidence>
<organism evidence="1 2">
    <name type="scientific">Dallia pectoralis</name>
    <name type="common">Alaska blackfish</name>
    <dbReference type="NCBI Taxonomy" id="75939"/>
    <lineage>
        <taxon>Eukaryota</taxon>
        <taxon>Metazoa</taxon>
        <taxon>Chordata</taxon>
        <taxon>Craniata</taxon>
        <taxon>Vertebrata</taxon>
        <taxon>Euteleostomi</taxon>
        <taxon>Actinopterygii</taxon>
        <taxon>Neopterygii</taxon>
        <taxon>Teleostei</taxon>
        <taxon>Protacanthopterygii</taxon>
        <taxon>Esociformes</taxon>
        <taxon>Umbridae</taxon>
        <taxon>Dallia</taxon>
    </lineage>
</organism>